<accession>A0AAD7PAY1</accession>
<feature type="compositionally biased region" description="Low complexity" evidence="1">
    <location>
        <begin position="41"/>
        <end position="50"/>
    </location>
</feature>
<dbReference type="Proteomes" id="UP001163823">
    <property type="component" value="Chromosome 12"/>
</dbReference>
<feature type="region of interest" description="Disordered" evidence="1">
    <location>
        <begin position="226"/>
        <end position="265"/>
    </location>
</feature>
<reference evidence="2" key="1">
    <citation type="journal article" date="2023" name="Science">
        <title>Elucidation of the pathway for biosynthesis of saponin adjuvants from the soapbark tree.</title>
        <authorList>
            <person name="Reed J."/>
            <person name="Orme A."/>
            <person name="El-Demerdash A."/>
            <person name="Owen C."/>
            <person name="Martin L.B.B."/>
            <person name="Misra R.C."/>
            <person name="Kikuchi S."/>
            <person name="Rejzek M."/>
            <person name="Martin A.C."/>
            <person name="Harkess A."/>
            <person name="Leebens-Mack J."/>
            <person name="Louveau T."/>
            <person name="Stephenson M.J."/>
            <person name="Osbourn A."/>
        </authorList>
    </citation>
    <scope>NUCLEOTIDE SEQUENCE</scope>
    <source>
        <strain evidence="2">S10</strain>
    </source>
</reference>
<dbReference type="EMBL" id="JARAOO010000012">
    <property type="protein sequence ID" value="KAJ7948898.1"/>
    <property type="molecule type" value="Genomic_DNA"/>
</dbReference>
<name>A0AAD7PAY1_QUISA</name>
<proteinExistence type="predicted"/>
<gene>
    <name evidence="2" type="ORF">O6P43_029316</name>
</gene>
<evidence type="ECO:0000313" key="2">
    <source>
        <dbReference type="EMBL" id="KAJ7948898.1"/>
    </source>
</evidence>
<dbReference type="KEGG" id="qsa:O6P43_029316"/>
<feature type="compositionally biased region" description="Basic and acidic residues" evidence="1">
    <location>
        <begin position="78"/>
        <end position="93"/>
    </location>
</feature>
<dbReference type="AlphaFoldDB" id="A0AAD7PAY1"/>
<organism evidence="2 3">
    <name type="scientific">Quillaja saponaria</name>
    <name type="common">Soap bark tree</name>
    <dbReference type="NCBI Taxonomy" id="32244"/>
    <lineage>
        <taxon>Eukaryota</taxon>
        <taxon>Viridiplantae</taxon>
        <taxon>Streptophyta</taxon>
        <taxon>Embryophyta</taxon>
        <taxon>Tracheophyta</taxon>
        <taxon>Spermatophyta</taxon>
        <taxon>Magnoliopsida</taxon>
        <taxon>eudicotyledons</taxon>
        <taxon>Gunneridae</taxon>
        <taxon>Pentapetalae</taxon>
        <taxon>rosids</taxon>
        <taxon>fabids</taxon>
        <taxon>Fabales</taxon>
        <taxon>Quillajaceae</taxon>
        <taxon>Quillaja</taxon>
    </lineage>
</organism>
<dbReference type="PANTHER" id="PTHR31722">
    <property type="entry name" value="OS06G0675200 PROTEIN"/>
    <property type="match status" value="1"/>
</dbReference>
<protein>
    <submittedName>
        <fullName evidence="2">Serine/arginine repetitive matrix-like protein</fullName>
    </submittedName>
</protein>
<feature type="compositionally biased region" description="Basic residues" evidence="1">
    <location>
        <begin position="31"/>
        <end position="40"/>
    </location>
</feature>
<dbReference type="PANTHER" id="PTHR31722:SF0">
    <property type="entry name" value="OS06G0675200 PROTEIN"/>
    <property type="match status" value="1"/>
</dbReference>
<feature type="region of interest" description="Disordered" evidence="1">
    <location>
        <begin position="70"/>
        <end position="194"/>
    </location>
</feature>
<feature type="compositionally biased region" description="Low complexity" evidence="1">
    <location>
        <begin position="10"/>
        <end position="30"/>
    </location>
</feature>
<keyword evidence="3" id="KW-1185">Reference proteome</keyword>
<sequence length="265" mass="28490">MLGLKKLYQNTNSKNETQKTTSSSSNSNSKSLKHFLHRSSKSSSSSSDASLNLPLLKDTDSELVSISSSLSLSSSSSGHEHEDLPRLSLDSDRPNPISIHRNPILAHPRLRMVKPRTASSDDNPKPLIDHPTAAARAGRSPMRQSHGESGGVSTRGVSMDSPRMNSSGKIVFQSLERSSSSPSSFNGGPKYKHRGMERSYSANVRVTPVLNVPVCSLRGSSKSGSVFGFGQLFSSSPQKRESSGNGGGGNNRSQHSNSRNRIDRT</sequence>
<feature type="region of interest" description="Disordered" evidence="1">
    <location>
        <begin position="1"/>
        <end position="50"/>
    </location>
</feature>
<evidence type="ECO:0000256" key="1">
    <source>
        <dbReference type="SAM" id="MobiDB-lite"/>
    </source>
</evidence>
<evidence type="ECO:0000313" key="3">
    <source>
        <dbReference type="Proteomes" id="UP001163823"/>
    </source>
</evidence>
<comment type="caution">
    <text evidence="2">The sequence shown here is derived from an EMBL/GenBank/DDBJ whole genome shotgun (WGS) entry which is preliminary data.</text>
</comment>